<evidence type="ECO:0000256" key="8">
    <source>
        <dbReference type="HAMAP-Rule" id="MF_00140"/>
    </source>
</evidence>
<feature type="binding site" evidence="8">
    <location>
        <begin position="200"/>
        <end position="204"/>
    </location>
    <ligand>
        <name>ATP</name>
        <dbReference type="ChEBI" id="CHEBI:30616"/>
    </ligand>
</feature>
<evidence type="ECO:0000256" key="5">
    <source>
        <dbReference type="ARBA" id="ARBA00022917"/>
    </source>
</evidence>
<sequence length="333" mass="37412">MRVPHSSKPRVLSGIQPTNVLHIGNYLGAIKQWVDMQKEYECFFCIVDLHAITVQQKSKSLHENIRRLAAFYIACGIDPAVSTIFVQSRVSGHAELAWILNTLVKVSELERMTQYKDKSNQHRTNINAGLLDYPVLMAADILLYDTDVVPVGEDQSQHVELTCTLARRLNTQFGNVLKVPKLKLCVETARIAALDDPLKKMSKSASSAMNYIALDDASKTIQQKFQKAVTDSGRTIVFDPKRPGLYNLLTIYKAFTDESEQAIEEHFRGNGYAALKQEVARVVIQALEPIQDRYHALLDRRSELEQILDAGTKHAHAIARVTLERVFRALGLG</sequence>
<dbReference type="InterPro" id="IPR001412">
    <property type="entry name" value="aa-tRNA-synth_I_CS"/>
</dbReference>
<evidence type="ECO:0000313" key="11">
    <source>
        <dbReference type="Proteomes" id="UP000177165"/>
    </source>
</evidence>
<dbReference type="GO" id="GO:0005524">
    <property type="term" value="F:ATP binding"/>
    <property type="evidence" value="ECO:0007669"/>
    <property type="project" value="UniProtKB-UniRule"/>
</dbReference>
<dbReference type="GO" id="GO:0006436">
    <property type="term" value="P:tryptophanyl-tRNA aminoacylation"/>
    <property type="evidence" value="ECO:0007669"/>
    <property type="project" value="UniProtKB-UniRule"/>
</dbReference>
<evidence type="ECO:0000256" key="4">
    <source>
        <dbReference type="ARBA" id="ARBA00022840"/>
    </source>
</evidence>
<comment type="function">
    <text evidence="8">Catalyzes the attachment of tryptophan to tRNA(Trp).</text>
</comment>
<feature type="short sequence motif" description="'HIGH' region" evidence="8">
    <location>
        <begin position="17"/>
        <end position="25"/>
    </location>
</feature>
<feature type="binding site" evidence="8">
    <location>
        <position position="191"/>
    </location>
    <ligand>
        <name>ATP</name>
        <dbReference type="ChEBI" id="CHEBI:30616"/>
    </ligand>
</feature>
<dbReference type="InterPro" id="IPR002306">
    <property type="entry name" value="Trp-tRNA-ligase"/>
</dbReference>
<dbReference type="Gene3D" id="3.40.50.620">
    <property type="entry name" value="HUPs"/>
    <property type="match status" value="1"/>
</dbReference>
<feature type="binding site" evidence="8">
    <location>
        <begin position="16"/>
        <end position="18"/>
    </location>
    <ligand>
        <name>ATP</name>
        <dbReference type="ChEBI" id="CHEBI:30616"/>
    </ligand>
</feature>
<accession>A0A1G2ASE9</accession>
<comment type="subunit">
    <text evidence="8">Homodimer.</text>
</comment>
<dbReference type="PROSITE" id="PS00178">
    <property type="entry name" value="AA_TRNA_LIGASE_I"/>
    <property type="match status" value="1"/>
</dbReference>
<dbReference type="PANTHER" id="PTHR43766">
    <property type="entry name" value="TRYPTOPHAN--TRNA LIGASE, MITOCHONDRIAL"/>
    <property type="match status" value="1"/>
</dbReference>
<evidence type="ECO:0000256" key="6">
    <source>
        <dbReference type="ARBA" id="ARBA00023146"/>
    </source>
</evidence>
<comment type="similarity">
    <text evidence="1 8 9">Belongs to the class-I aminoacyl-tRNA synthetase family.</text>
</comment>
<dbReference type="EC" id="6.1.1.2" evidence="8"/>
<dbReference type="InterPro" id="IPR014729">
    <property type="entry name" value="Rossmann-like_a/b/a_fold"/>
</dbReference>
<protein>
    <recommendedName>
        <fullName evidence="8">Tryptophan--tRNA ligase</fullName>
        <ecNumber evidence="8">6.1.1.2</ecNumber>
    </recommendedName>
    <alternativeName>
        <fullName evidence="8">Tryptophanyl-tRNA synthetase</fullName>
        <shortName evidence="8">TrpRS</shortName>
    </alternativeName>
</protein>
<feature type="binding site" evidence="8">
    <location>
        <begin position="24"/>
        <end position="25"/>
    </location>
    <ligand>
        <name>ATP</name>
        <dbReference type="ChEBI" id="CHEBI:30616"/>
    </ligand>
</feature>
<keyword evidence="5 8" id="KW-0648">Protein biosynthesis</keyword>
<evidence type="ECO:0000256" key="2">
    <source>
        <dbReference type="ARBA" id="ARBA00022598"/>
    </source>
</evidence>
<dbReference type="Proteomes" id="UP000177165">
    <property type="component" value="Unassembled WGS sequence"/>
</dbReference>
<evidence type="ECO:0000256" key="9">
    <source>
        <dbReference type="RuleBase" id="RU363036"/>
    </source>
</evidence>
<dbReference type="SUPFAM" id="SSF52374">
    <property type="entry name" value="Nucleotidylyl transferase"/>
    <property type="match status" value="1"/>
</dbReference>
<dbReference type="Gene3D" id="1.10.240.10">
    <property type="entry name" value="Tyrosyl-Transfer RNA Synthetase"/>
    <property type="match status" value="1"/>
</dbReference>
<keyword evidence="8" id="KW-0963">Cytoplasm</keyword>
<reference evidence="10 11" key="1">
    <citation type="journal article" date="2016" name="Nat. Commun.">
        <title>Thousands of microbial genomes shed light on interconnected biogeochemical processes in an aquifer system.</title>
        <authorList>
            <person name="Anantharaman K."/>
            <person name="Brown C.T."/>
            <person name="Hug L.A."/>
            <person name="Sharon I."/>
            <person name="Castelle C.J."/>
            <person name="Probst A.J."/>
            <person name="Thomas B.C."/>
            <person name="Singh A."/>
            <person name="Wilkins M.J."/>
            <person name="Karaoz U."/>
            <person name="Brodie E.L."/>
            <person name="Williams K.H."/>
            <person name="Hubbard S.S."/>
            <person name="Banfield J.F."/>
        </authorList>
    </citation>
    <scope>NUCLEOTIDE SEQUENCE [LARGE SCALE GENOMIC DNA]</scope>
</reference>
<dbReference type="NCBIfam" id="TIGR00233">
    <property type="entry name" value="trpS"/>
    <property type="match status" value="1"/>
</dbReference>
<dbReference type="PANTHER" id="PTHR43766:SF1">
    <property type="entry name" value="TRYPTOPHAN--TRNA LIGASE, MITOCHONDRIAL"/>
    <property type="match status" value="1"/>
</dbReference>
<organism evidence="10 11">
    <name type="scientific">Candidatus Kerfeldbacteria bacterium RIFCSPHIGHO2_02_FULL_42_14</name>
    <dbReference type="NCBI Taxonomy" id="1798540"/>
    <lineage>
        <taxon>Bacteria</taxon>
        <taxon>Candidatus Kerfeldiibacteriota</taxon>
    </lineage>
</organism>
<keyword evidence="2 8" id="KW-0436">Ligase</keyword>
<comment type="catalytic activity">
    <reaction evidence="7 8">
        <text>tRNA(Trp) + L-tryptophan + ATP = L-tryptophyl-tRNA(Trp) + AMP + diphosphate + H(+)</text>
        <dbReference type="Rhea" id="RHEA:24080"/>
        <dbReference type="Rhea" id="RHEA-COMP:9671"/>
        <dbReference type="Rhea" id="RHEA-COMP:9705"/>
        <dbReference type="ChEBI" id="CHEBI:15378"/>
        <dbReference type="ChEBI" id="CHEBI:30616"/>
        <dbReference type="ChEBI" id="CHEBI:33019"/>
        <dbReference type="ChEBI" id="CHEBI:57912"/>
        <dbReference type="ChEBI" id="CHEBI:78442"/>
        <dbReference type="ChEBI" id="CHEBI:78535"/>
        <dbReference type="ChEBI" id="CHEBI:456215"/>
        <dbReference type="EC" id="6.1.1.2"/>
    </reaction>
</comment>
<dbReference type="GO" id="GO:0005829">
    <property type="term" value="C:cytosol"/>
    <property type="evidence" value="ECO:0007669"/>
    <property type="project" value="TreeGrafter"/>
</dbReference>
<dbReference type="STRING" id="1798540.A3B74_01135"/>
<dbReference type="InterPro" id="IPR024109">
    <property type="entry name" value="Trp-tRNA-ligase_bac-type"/>
</dbReference>
<evidence type="ECO:0000256" key="3">
    <source>
        <dbReference type="ARBA" id="ARBA00022741"/>
    </source>
</evidence>
<name>A0A1G2ASE9_9BACT</name>
<feature type="binding site" evidence="8">
    <location>
        <begin position="152"/>
        <end position="154"/>
    </location>
    <ligand>
        <name>ATP</name>
        <dbReference type="ChEBI" id="CHEBI:30616"/>
    </ligand>
</feature>
<keyword evidence="3 8" id="KW-0547">Nucleotide-binding</keyword>
<dbReference type="EMBL" id="MHKB01000009">
    <property type="protein sequence ID" value="OGY79426.1"/>
    <property type="molecule type" value="Genomic_DNA"/>
</dbReference>
<dbReference type="CDD" id="cd00806">
    <property type="entry name" value="TrpRS_core"/>
    <property type="match status" value="1"/>
</dbReference>
<evidence type="ECO:0000313" key="10">
    <source>
        <dbReference type="EMBL" id="OGY79426.1"/>
    </source>
</evidence>
<dbReference type="HAMAP" id="MF_00140_B">
    <property type="entry name" value="Trp_tRNA_synth_B"/>
    <property type="match status" value="1"/>
</dbReference>
<dbReference type="AlphaFoldDB" id="A0A1G2ASE9"/>
<dbReference type="PRINTS" id="PR01039">
    <property type="entry name" value="TRNASYNTHTRP"/>
</dbReference>
<feature type="binding site" evidence="8">
    <location>
        <position position="140"/>
    </location>
    <ligand>
        <name>L-tryptophan</name>
        <dbReference type="ChEBI" id="CHEBI:57912"/>
    </ligand>
</feature>
<evidence type="ECO:0000256" key="7">
    <source>
        <dbReference type="ARBA" id="ARBA00049929"/>
    </source>
</evidence>
<dbReference type="GO" id="GO:0004830">
    <property type="term" value="F:tryptophan-tRNA ligase activity"/>
    <property type="evidence" value="ECO:0007669"/>
    <property type="project" value="UniProtKB-UniRule"/>
</dbReference>
<dbReference type="InterPro" id="IPR002305">
    <property type="entry name" value="aa-tRNA-synth_Ic"/>
</dbReference>
<comment type="subcellular location">
    <subcellularLocation>
        <location evidence="8">Cytoplasm</location>
    </subcellularLocation>
</comment>
<dbReference type="InterPro" id="IPR050203">
    <property type="entry name" value="Trp-tRNA_synthetase"/>
</dbReference>
<keyword evidence="4 8" id="KW-0067">ATP-binding</keyword>
<evidence type="ECO:0000256" key="1">
    <source>
        <dbReference type="ARBA" id="ARBA00005594"/>
    </source>
</evidence>
<dbReference type="Pfam" id="PF00579">
    <property type="entry name" value="tRNA-synt_1b"/>
    <property type="match status" value="1"/>
</dbReference>
<keyword evidence="6 8" id="KW-0030">Aminoacyl-tRNA synthetase</keyword>
<feature type="short sequence motif" description="'KMSKS' region" evidence="8">
    <location>
        <begin position="200"/>
        <end position="204"/>
    </location>
</feature>
<proteinExistence type="inferred from homology"/>
<dbReference type="FunFam" id="1.10.240.10:FF:000002">
    <property type="entry name" value="Tryptophan--tRNA ligase"/>
    <property type="match status" value="1"/>
</dbReference>
<gene>
    <name evidence="8" type="primary">trpS</name>
    <name evidence="10" type="ORF">A3B74_01135</name>
</gene>
<comment type="caution">
    <text evidence="10">The sequence shown here is derived from an EMBL/GenBank/DDBJ whole genome shotgun (WGS) entry which is preliminary data.</text>
</comment>